<feature type="region of interest" description="Disordered" evidence="1">
    <location>
        <begin position="70"/>
        <end position="92"/>
    </location>
</feature>
<keyword evidence="3" id="KW-1185">Reference proteome</keyword>
<dbReference type="EMBL" id="JASCZI010272236">
    <property type="protein sequence ID" value="MED6221193.1"/>
    <property type="molecule type" value="Genomic_DNA"/>
</dbReference>
<dbReference type="Proteomes" id="UP001341840">
    <property type="component" value="Unassembled WGS sequence"/>
</dbReference>
<sequence length="92" mass="10404">MEVEKGSIRYSGALQFLSCLGIGREHVAAAESRSMGLANKVVRLVSAVVQCHRYCIRWRDIRRRTRLARTASEGGMKSELHRYEKDGMPNPV</sequence>
<name>A0ABU6ZGW9_9FABA</name>
<protein>
    <submittedName>
        <fullName evidence="2">Uncharacterized protein</fullName>
    </submittedName>
</protein>
<reference evidence="2 3" key="1">
    <citation type="journal article" date="2023" name="Plants (Basel)">
        <title>Bridging the Gap: Combining Genomics and Transcriptomics Approaches to Understand Stylosanthes scabra, an Orphan Legume from the Brazilian Caatinga.</title>
        <authorList>
            <person name="Ferreira-Neto J.R.C."/>
            <person name="da Silva M.D."/>
            <person name="Binneck E."/>
            <person name="de Melo N.F."/>
            <person name="da Silva R.H."/>
            <person name="de Melo A.L.T.M."/>
            <person name="Pandolfi V."/>
            <person name="Bustamante F.O."/>
            <person name="Brasileiro-Vidal A.C."/>
            <person name="Benko-Iseppon A.M."/>
        </authorList>
    </citation>
    <scope>NUCLEOTIDE SEQUENCE [LARGE SCALE GENOMIC DNA]</scope>
    <source>
        <tissue evidence="2">Leaves</tissue>
    </source>
</reference>
<feature type="compositionally biased region" description="Basic and acidic residues" evidence="1">
    <location>
        <begin position="76"/>
        <end position="92"/>
    </location>
</feature>
<comment type="caution">
    <text evidence="2">The sequence shown here is derived from an EMBL/GenBank/DDBJ whole genome shotgun (WGS) entry which is preliminary data.</text>
</comment>
<gene>
    <name evidence="2" type="ORF">PIB30_052152</name>
</gene>
<evidence type="ECO:0000313" key="2">
    <source>
        <dbReference type="EMBL" id="MED6221193.1"/>
    </source>
</evidence>
<evidence type="ECO:0000313" key="3">
    <source>
        <dbReference type="Proteomes" id="UP001341840"/>
    </source>
</evidence>
<organism evidence="2 3">
    <name type="scientific">Stylosanthes scabra</name>
    <dbReference type="NCBI Taxonomy" id="79078"/>
    <lineage>
        <taxon>Eukaryota</taxon>
        <taxon>Viridiplantae</taxon>
        <taxon>Streptophyta</taxon>
        <taxon>Embryophyta</taxon>
        <taxon>Tracheophyta</taxon>
        <taxon>Spermatophyta</taxon>
        <taxon>Magnoliopsida</taxon>
        <taxon>eudicotyledons</taxon>
        <taxon>Gunneridae</taxon>
        <taxon>Pentapetalae</taxon>
        <taxon>rosids</taxon>
        <taxon>fabids</taxon>
        <taxon>Fabales</taxon>
        <taxon>Fabaceae</taxon>
        <taxon>Papilionoideae</taxon>
        <taxon>50 kb inversion clade</taxon>
        <taxon>dalbergioids sensu lato</taxon>
        <taxon>Dalbergieae</taxon>
        <taxon>Pterocarpus clade</taxon>
        <taxon>Stylosanthes</taxon>
    </lineage>
</organism>
<evidence type="ECO:0000256" key="1">
    <source>
        <dbReference type="SAM" id="MobiDB-lite"/>
    </source>
</evidence>
<accession>A0ABU6ZGW9</accession>
<proteinExistence type="predicted"/>